<dbReference type="Proteomes" id="UP000067206">
    <property type="component" value="Chromosome"/>
</dbReference>
<accession>A0A0M5L3P6</accession>
<sequence length="359" mass="39707">MRFRSGVMHSYSTNRNSWLPRNPGAIIVLTLVLLCGVLGILLVRPGTTADVWAHVYRMDAMLNGDVLARSVRAASDYHPNATQNMGGWVSDDVIAFSLVNDRDYVSGLVNPASITNCYGNRCEVPFNNIAVYTPFAYLPQLGAFAVGRLLQLNMTARFYLAEIFQLGVYLVSAVVCLRLLSGDALRWLRRLAGLLTVWMAMPFSFMFSPDSTLVALSLQLACLMARCVESDHFSAVDCVTLSVTAGIITLAKFAYAPCLLMVLLPMAVRRRMAMRSCLILIGGCVISVLLLLTWVSVGTEFATNPSRVPYAEVARRRQELLTAPHLFLPRMIYSMIRLQGGHGGNRRYFSCSGCFPLRL</sequence>
<keyword evidence="1" id="KW-0472">Membrane</keyword>
<evidence type="ECO:0000313" key="2">
    <source>
        <dbReference type="EMBL" id="ALE09198.1"/>
    </source>
</evidence>
<dbReference type="InterPro" id="IPR018674">
    <property type="entry name" value="DUF2142_membrane"/>
</dbReference>
<name>A0A0M5L3P6_BIFLI</name>
<dbReference type="Pfam" id="PF09913">
    <property type="entry name" value="DUF2142"/>
    <property type="match status" value="1"/>
</dbReference>
<keyword evidence="1" id="KW-1133">Transmembrane helix</keyword>
<gene>
    <name evidence="2" type="ORF">RY67_1164</name>
</gene>
<feature type="transmembrane region" description="Helical" evidence="1">
    <location>
        <begin position="24"/>
        <end position="43"/>
    </location>
</feature>
<evidence type="ECO:0000313" key="3">
    <source>
        <dbReference type="Proteomes" id="UP000067206"/>
    </source>
</evidence>
<feature type="transmembrane region" description="Helical" evidence="1">
    <location>
        <begin position="187"/>
        <end position="207"/>
    </location>
</feature>
<organism evidence="2 3">
    <name type="scientific">Bifidobacterium longum subsp. infantis</name>
    <dbReference type="NCBI Taxonomy" id="1682"/>
    <lineage>
        <taxon>Bacteria</taxon>
        <taxon>Bacillati</taxon>
        <taxon>Actinomycetota</taxon>
        <taxon>Actinomycetes</taxon>
        <taxon>Bifidobacteriales</taxon>
        <taxon>Bifidobacteriaceae</taxon>
        <taxon>Bifidobacterium</taxon>
    </lineage>
</organism>
<dbReference type="PATRIC" id="fig|1682.24.peg.1129"/>
<keyword evidence="1" id="KW-0812">Transmembrane</keyword>
<protein>
    <recommendedName>
        <fullName evidence="4">DUF2142 domain-containing protein</fullName>
    </recommendedName>
</protein>
<reference evidence="2 3" key="1">
    <citation type="submission" date="2014-12" db="EMBL/GenBank/DDBJ databases">
        <title>Complete genome sequence of Bifidobacterium longum subsp. infantis BT1.</title>
        <authorList>
            <person name="Kim J.F."/>
            <person name="Kwak M.-J."/>
        </authorList>
    </citation>
    <scope>NUCLEOTIDE SEQUENCE [LARGE SCALE GENOMIC DNA]</scope>
    <source>
        <strain evidence="2 3">BT1</strain>
    </source>
</reference>
<feature type="transmembrane region" description="Helical" evidence="1">
    <location>
        <begin position="276"/>
        <end position="297"/>
    </location>
</feature>
<dbReference type="AlphaFoldDB" id="A0A0M5L3P6"/>
<feature type="transmembrane region" description="Helical" evidence="1">
    <location>
        <begin position="239"/>
        <end position="264"/>
    </location>
</feature>
<proteinExistence type="predicted"/>
<feature type="transmembrane region" description="Helical" evidence="1">
    <location>
        <begin position="158"/>
        <end position="180"/>
    </location>
</feature>
<evidence type="ECO:0000256" key="1">
    <source>
        <dbReference type="SAM" id="Phobius"/>
    </source>
</evidence>
<dbReference type="EMBL" id="CP010411">
    <property type="protein sequence ID" value="ALE09198.1"/>
    <property type="molecule type" value="Genomic_DNA"/>
</dbReference>
<evidence type="ECO:0008006" key="4">
    <source>
        <dbReference type="Google" id="ProtNLM"/>
    </source>
</evidence>